<dbReference type="InterPro" id="IPR051582">
    <property type="entry name" value="LRR_extensin-like_regulator"/>
</dbReference>
<protein>
    <recommendedName>
        <fullName evidence="12">Cell wall hydroxyproline-rich glycoprotein</fullName>
    </recommendedName>
</protein>
<dbReference type="SUPFAM" id="SSF52058">
    <property type="entry name" value="L domain-like"/>
    <property type="match status" value="1"/>
</dbReference>
<evidence type="ECO:0000256" key="10">
    <source>
        <dbReference type="ARBA" id="ARBA00023278"/>
    </source>
</evidence>
<feature type="compositionally biased region" description="Pro residues" evidence="13">
    <location>
        <begin position="356"/>
        <end position="368"/>
    </location>
</feature>
<keyword evidence="3" id="KW-0134">Cell wall</keyword>
<dbReference type="GO" id="GO:0071555">
    <property type="term" value="P:cell wall organization"/>
    <property type="evidence" value="ECO:0007669"/>
    <property type="project" value="UniProtKB-KW"/>
</dbReference>
<keyword evidence="9" id="KW-0325">Glycoprotein</keyword>
<evidence type="ECO:0000256" key="12">
    <source>
        <dbReference type="ARBA" id="ARBA00041871"/>
    </source>
</evidence>
<evidence type="ECO:0000256" key="13">
    <source>
        <dbReference type="SAM" id="MobiDB-lite"/>
    </source>
</evidence>
<dbReference type="GO" id="GO:0016020">
    <property type="term" value="C:membrane"/>
    <property type="evidence" value="ECO:0007669"/>
    <property type="project" value="UniProtKB-SubCell"/>
</dbReference>
<dbReference type="PANTHER" id="PTHR32093">
    <property type="entry name" value="LEUCINE-RICH REPEAT EXTENSIN-LIKE PROTEIN 3-RELATED"/>
    <property type="match status" value="1"/>
</dbReference>
<feature type="domain" description="Leucine-rich repeat-containing N-terminal plant-type" evidence="15">
    <location>
        <begin position="40"/>
        <end position="72"/>
    </location>
</feature>
<dbReference type="InterPro" id="IPR001611">
    <property type="entry name" value="Leu-rich_rpt"/>
</dbReference>
<dbReference type="PANTHER" id="PTHR32093:SF121">
    <property type="entry name" value="LEUCINE-RICH REPEAT EXTENSIN-LIKE PROTEIN 6"/>
    <property type="match status" value="1"/>
</dbReference>
<sequence length="386" mass="42790">MTILLSHHKFTILVLLSFFTALSHQATIPPNPRLEKAYIALQAWKHSITSDPRGFTSNWYGPHVCNYTGVFCAPSLDDPKCTTVAGIDLNHANISGFLPEDLGLLTDLALFHINTNMFCGTVPKSFEKLGLLYELDISNNRFSGSFPSVVLSLPSLRFLDIRFNQFKGDVPSKLYDLKLDAIFINNNQFETNIPKNLGNSPVSVIVYANNNIKGCLPSSIKKMSQTLNELILQNVGLSGCLTPEIGSLKNLTVFDVSFNSLVGMLPESIGEMKSLEQLNVAHNKFSGEIPASICSLPNLENFTYSYNYFSSEPKICTKLPDKDDIQNCIPERPAQRKVAECKAFYYRPVNCGGCGAPPPPPPSPPPPAEHWWPKHGHQPYTPPVKY</sequence>
<evidence type="ECO:0000256" key="11">
    <source>
        <dbReference type="ARBA" id="ARBA00023316"/>
    </source>
</evidence>
<keyword evidence="6 14" id="KW-0732">Signal</keyword>
<evidence type="ECO:0000256" key="3">
    <source>
        <dbReference type="ARBA" id="ARBA00022512"/>
    </source>
</evidence>
<keyword evidence="7" id="KW-0677">Repeat</keyword>
<evidence type="ECO:0000313" key="16">
    <source>
        <dbReference type="EMBL" id="KAK1421300.1"/>
    </source>
</evidence>
<dbReference type="EMBL" id="JAUHHV010000006">
    <property type="protein sequence ID" value="KAK1421300.1"/>
    <property type="molecule type" value="Genomic_DNA"/>
</dbReference>
<dbReference type="Proteomes" id="UP001229421">
    <property type="component" value="Unassembled WGS sequence"/>
</dbReference>
<evidence type="ECO:0000256" key="4">
    <source>
        <dbReference type="ARBA" id="ARBA00022525"/>
    </source>
</evidence>
<dbReference type="FunFam" id="3.80.10.10:FF:000041">
    <property type="entry name" value="LRR receptor-like serine/threonine-protein kinase ERECTA"/>
    <property type="match status" value="1"/>
</dbReference>
<gene>
    <name evidence="16" type="ORF">QVD17_23518</name>
</gene>
<evidence type="ECO:0000256" key="2">
    <source>
        <dbReference type="ARBA" id="ARBA00004370"/>
    </source>
</evidence>
<comment type="subcellular location">
    <subcellularLocation>
        <location evidence="2">Membrane</location>
    </subcellularLocation>
    <subcellularLocation>
        <location evidence="1">Secreted</location>
        <location evidence="1">Cell wall</location>
    </subcellularLocation>
</comment>
<feature type="signal peptide" evidence="14">
    <location>
        <begin position="1"/>
        <end position="25"/>
    </location>
</feature>
<evidence type="ECO:0000256" key="14">
    <source>
        <dbReference type="SAM" id="SignalP"/>
    </source>
</evidence>
<dbReference type="FunFam" id="3.80.10.10:FF:000224">
    <property type="entry name" value="Leucine-rich repeat extensin-like protein 1"/>
    <property type="match status" value="1"/>
</dbReference>
<keyword evidence="4" id="KW-0964">Secreted</keyword>
<name>A0AAD8KKK8_TARER</name>
<accession>A0AAD8KKK8</accession>
<keyword evidence="17" id="KW-1185">Reference proteome</keyword>
<evidence type="ECO:0000256" key="6">
    <source>
        <dbReference type="ARBA" id="ARBA00022729"/>
    </source>
</evidence>
<dbReference type="Pfam" id="PF08263">
    <property type="entry name" value="LRRNT_2"/>
    <property type="match status" value="1"/>
</dbReference>
<reference evidence="16" key="1">
    <citation type="journal article" date="2023" name="bioRxiv">
        <title>Improved chromosome-level genome assembly for marigold (Tagetes erecta).</title>
        <authorList>
            <person name="Jiang F."/>
            <person name="Yuan L."/>
            <person name="Wang S."/>
            <person name="Wang H."/>
            <person name="Xu D."/>
            <person name="Wang A."/>
            <person name="Fan W."/>
        </authorList>
    </citation>
    <scope>NUCLEOTIDE SEQUENCE</scope>
    <source>
        <strain evidence="16">WSJ</strain>
        <tissue evidence="16">Leaf</tissue>
    </source>
</reference>
<feature type="region of interest" description="Disordered" evidence="13">
    <location>
        <begin position="356"/>
        <end position="386"/>
    </location>
</feature>
<proteinExistence type="predicted"/>
<evidence type="ECO:0000256" key="5">
    <source>
        <dbReference type="ARBA" id="ARBA00022614"/>
    </source>
</evidence>
<dbReference type="InterPro" id="IPR013210">
    <property type="entry name" value="LRR_N_plant-typ"/>
</dbReference>
<evidence type="ECO:0000259" key="15">
    <source>
        <dbReference type="Pfam" id="PF08263"/>
    </source>
</evidence>
<evidence type="ECO:0000256" key="7">
    <source>
        <dbReference type="ARBA" id="ARBA00022737"/>
    </source>
</evidence>
<dbReference type="AlphaFoldDB" id="A0AAD8KKK8"/>
<keyword evidence="5" id="KW-0433">Leucine-rich repeat</keyword>
<dbReference type="Gene3D" id="3.80.10.10">
    <property type="entry name" value="Ribonuclease Inhibitor"/>
    <property type="match status" value="2"/>
</dbReference>
<organism evidence="16 17">
    <name type="scientific">Tagetes erecta</name>
    <name type="common">African marigold</name>
    <dbReference type="NCBI Taxonomy" id="13708"/>
    <lineage>
        <taxon>Eukaryota</taxon>
        <taxon>Viridiplantae</taxon>
        <taxon>Streptophyta</taxon>
        <taxon>Embryophyta</taxon>
        <taxon>Tracheophyta</taxon>
        <taxon>Spermatophyta</taxon>
        <taxon>Magnoliopsida</taxon>
        <taxon>eudicotyledons</taxon>
        <taxon>Gunneridae</taxon>
        <taxon>Pentapetalae</taxon>
        <taxon>asterids</taxon>
        <taxon>campanulids</taxon>
        <taxon>Asterales</taxon>
        <taxon>Asteraceae</taxon>
        <taxon>Asteroideae</taxon>
        <taxon>Heliantheae alliance</taxon>
        <taxon>Tageteae</taxon>
        <taxon>Tagetes</taxon>
    </lineage>
</organism>
<dbReference type="InterPro" id="IPR032675">
    <property type="entry name" value="LRR_dom_sf"/>
</dbReference>
<comment type="caution">
    <text evidence="16">The sequence shown here is derived from an EMBL/GenBank/DDBJ whole genome shotgun (WGS) entry which is preliminary data.</text>
</comment>
<evidence type="ECO:0000313" key="17">
    <source>
        <dbReference type="Proteomes" id="UP001229421"/>
    </source>
</evidence>
<keyword evidence="11" id="KW-0961">Cell wall biogenesis/degradation</keyword>
<feature type="chain" id="PRO_5041934765" description="Cell wall hydroxyproline-rich glycoprotein" evidence="14">
    <location>
        <begin position="26"/>
        <end position="386"/>
    </location>
</feature>
<evidence type="ECO:0000256" key="1">
    <source>
        <dbReference type="ARBA" id="ARBA00004191"/>
    </source>
</evidence>
<keyword evidence="8" id="KW-0472">Membrane</keyword>
<evidence type="ECO:0000256" key="8">
    <source>
        <dbReference type="ARBA" id="ARBA00023136"/>
    </source>
</evidence>
<evidence type="ECO:0000256" key="9">
    <source>
        <dbReference type="ARBA" id="ARBA00023180"/>
    </source>
</evidence>
<dbReference type="Pfam" id="PF00560">
    <property type="entry name" value="LRR_1"/>
    <property type="match status" value="3"/>
</dbReference>
<keyword evidence="10" id="KW-0379">Hydroxylation</keyword>